<keyword evidence="2 3" id="KW-0690">Ribosome biogenesis</keyword>
<feature type="compositionally biased region" description="Basic residues" evidence="4">
    <location>
        <begin position="257"/>
        <end position="267"/>
    </location>
</feature>
<feature type="compositionally biased region" description="Acidic residues" evidence="4">
    <location>
        <begin position="220"/>
        <end position="249"/>
    </location>
</feature>
<dbReference type="AlphaFoldDB" id="A0A9W6J6R3"/>
<reference evidence="7" key="1">
    <citation type="journal article" date="2014" name="Int. J. Syst. Evol. Microbiol.">
        <title>Complete genome sequence of Corynebacterium casei LMG S-19264T (=DSM 44701T), isolated from a smear-ripened cheese.</title>
        <authorList>
            <consortium name="US DOE Joint Genome Institute (JGI-PGF)"/>
            <person name="Walter F."/>
            <person name="Albersmeier A."/>
            <person name="Kalinowski J."/>
            <person name="Ruckert C."/>
        </authorList>
    </citation>
    <scope>NUCLEOTIDE SEQUENCE</scope>
    <source>
        <strain evidence="7">VKM B-2484</strain>
    </source>
</reference>
<proteinExistence type="inferred from homology"/>
<dbReference type="InterPro" id="IPR036847">
    <property type="entry name" value="RimP_C_sf"/>
</dbReference>
<dbReference type="Pfam" id="PF02576">
    <property type="entry name" value="RimP_N"/>
    <property type="match status" value="1"/>
</dbReference>
<evidence type="ECO:0000313" key="8">
    <source>
        <dbReference type="Proteomes" id="UP001143370"/>
    </source>
</evidence>
<dbReference type="GO" id="GO:0006412">
    <property type="term" value="P:translation"/>
    <property type="evidence" value="ECO:0007669"/>
    <property type="project" value="TreeGrafter"/>
</dbReference>
<evidence type="ECO:0000313" key="7">
    <source>
        <dbReference type="EMBL" id="GLK71880.1"/>
    </source>
</evidence>
<dbReference type="Proteomes" id="UP001143370">
    <property type="component" value="Unassembled WGS sequence"/>
</dbReference>
<feature type="region of interest" description="Disordered" evidence="4">
    <location>
        <begin position="220"/>
        <end position="297"/>
    </location>
</feature>
<dbReference type="InterPro" id="IPR003728">
    <property type="entry name" value="Ribosome_maturation_RimP"/>
</dbReference>
<comment type="caution">
    <text evidence="7">The sequence shown here is derived from an EMBL/GenBank/DDBJ whole genome shotgun (WGS) entry which is preliminary data.</text>
</comment>
<evidence type="ECO:0000256" key="3">
    <source>
        <dbReference type="HAMAP-Rule" id="MF_01077"/>
    </source>
</evidence>
<gene>
    <name evidence="3" type="primary">rimP</name>
    <name evidence="7" type="ORF">GCM10017643_19960</name>
</gene>
<feature type="domain" description="Ribosome maturation factor RimP N-terminal" evidence="5">
    <location>
        <begin position="42"/>
        <end position="114"/>
    </location>
</feature>
<feature type="compositionally biased region" description="Low complexity" evidence="4">
    <location>
        <begin position="1"/>
        <end position="17"/>
    </location>
</feature>
<dbReference type="SUPFAM" id="SSF74942">
    <property type="entry name" value="YhbC-like, C-terminal domain"/>
    <property type="match status" value="1"/>
</dbReference>
<dbReference type="GO" id="GO:0000028">
    <property type="term" value="P:ribosomal small subunit assembly"/>
    <property type="evidence" value="ECO:0007669"/>
    <property type="project" value="TreeGrafter"/>
</dbReference>
<name>A0A9W6J6R3_9HYPH</name>
<organism evidence="7 8">
    <name type="scientific">Ancylobacter dichloromethanicus</name>
    <dbReference type="NCBI Taxonomy" id="518825"/>
    <lineage>
        <taxon>Bacteria</taxon>
        <taxon>Pseudomonadati</taxon>
        <taxon>Pseudomonadota</taxon>
        <taxon>Alphaproteobacteria</taxon>
        <taxon>Hyphomicrobiales</taxon>
        <taxon>Xanthobacteraceae</taxon>
        <taxon>Ancylobacter</taxon>
    </lineage>
</organism>
<dbReference type="InterPro" id="IPR028989">
    <property type="entry name" value="RimP_N"/>
</dbReference>
<dbReference type="RefSeq" id="WP_213369135.1">
    <property type="nucleotide sequence ID" value="NZ_BSFJ01000008.1"/>
</dbReference>
<dbReference type="InterPro" id="IPR028998">
    <property type="entry name" value="RimP_C"/>
</dbReference>
<evidence type="ECO:0000259" key="6">
    <source>
        <dbReference type="Pfam" id="PF17384"/>
    </source>
</evidence>
<evidence type="ECO:0000256" key="2">
    <source>
        <dbReference type="ARBA" id="ARBA00022517"/>
    </source>
</evidence>
<dbReference type="CDD" id="cd01734">
    <property type="entry name" value="YlxS_C"/>
    <property type="match status" value="1"/>
</dbReference>
<evidence type="ECO:0000259" key="5">
    <source>
        <dbReference type="Pfam" id="PF02576"/>
    </source>
</evidence>
<accession>A0A9W6J6R3</accession>
<comment type="subcellular location">
    <subcellularLocation>
        <location evidence="3">Cytoplasm</location>
    </subcellularLocation>
</comment>
<dbReference type="SUPFAM" id="SSF75420">
    <property type="entry name" value="YhbC-like, N-terminal domain"/>
    <property type="match status" value="1"/>
</dbReference>
<dbReference type="Pfam" id="PF17384">
    <property type="entry name" value="DUF150_C"/>
    <property type="match status" value="1"/>
</dbReference>
<dbReference type="GO" id="GO:0005829">
    <property type="term" value="C:cytosol"/>
    <property type="evidence" value="ECO:0007669"/>
    <property type="project" value="TreeGrafter"/>
</dbReference>
<feature type="compositionally biased region" description="Low complexity" evidence="4">
    <location>
        <begin position="271"/>
        <end position="280"/>
    </location>
</feature>
<evidence type="ECO:0000256" key="1">
    <source>
        <dbReference type="ARBA" id="ARBA00022490"/>
    </source>
</evidence>
<feature type="compositionally biased region" description="Basic residues" evidence="4">
    <location>
        <begin position="281"/>
        <end position="297"/>
    </location>
</feature>
<dbReference type="HAMAP" id="MF_01077">
    <property type="entry name" value="RimP"/>
    <property type="match status" value="1"/>
</dbReference>
<keyword evidence="8" id="KW-1185">Reference proteome</keyword>
<protein>
    <recommendedName>
        <fullName evidence="3">Ribosome maturation factor RimP</fullName>
    </recommendedName>
</protein>
<dbReference type="InterPro" id="IPR035956">
    <property type="entry name" value="RimP_N_sf"/>
</dbReference>
<comment type="function">
    <text evidence="3">Required for maturation of 30S ribosomal subunits.</text>
</comment>
<feature type="region of interest" description="Disordered" evidence="4">
    <location>
        <begin position="1"/>
        <end position="22"/>
    </location>
</feature>
<dbReference type="EMBL" id="BSFJ01000008">
    <property type="protein sequence ID" value="GLK71880.1"/>
    <property type="molecule type" value="Genomic_DNA"/>
</dbReference>
<evidence type="ECO:0000256" key="4">
    <source>
        <dbReference type="SAM" id="MobiDB-lite"/>
    </source>
</evidence>
<dbReference type="PANTHER" id="PTHR33867">
    <property type="entry name" value="RIBOSOME MATURATION FACTOR RIMP"/>
    <property type="match status" value="1"/>
</dbReference>
<keyword evidence="1 3" id="KW-0963">Cytoplasm</keyword>
<feature type="domain" description="Ribosome maturation factor RimP C-terminal" evidence="6">
    <location>
        <begin position="117"/>
        <end position="156"/>
    </location>
</feature>
<dbReference type="NCBIfam" id="NF000932">
    <property type="entry name" value="PRK00092.2-5"/>
    <property type="match status" value="1"/>
</dbReference>
<sequence length="297" mass="31217">MSETEANATEAQATDANDLPEGRLDEPRLVIEAGPAARVAAIVGPVLQGLGFRLVRAKISGGSPPTLQIMAERPDGSFGIDECETASRAISPVLDVEDPITGAYNLEMSSPGIDRPLVRCSDFQRWAGHDIKVDMAVPVGGRKRFRGILVGAKGAEAGGQEAGGQEALLRLPDAPAGAPDTVALPIADIGEARLVMTDALIREALRRDKALREGAGIDEDDIDTADIGEVPLDDEGDDLTDEEAAEADDGGGVLRVPPKKKPVRGKQKTQPLLKPKGAAKPGKKSNAKRKSHAKETH</sequence>
<dbReference type="PANTHER" id="PTHR33867:SF1">
    <property type="entry name" value="RIBOSOME MATURATION FACTOR RIMP"/>
    <property type="match status" value="1"/>
</dbReference>
<reference evidence="7" key="2">
    <citation type="submission" date="2023-01" db="EMBL/GenBank/DDBJ databases">
        <authorList>
            <person name="Sun Q."/>
            <person name="Evtushenko L."/>
        </authorList>
    </citation>
    <scope>NUCLEOTIDE SEQUENCE</scope>
    <source>
        <strain evidence="7">VKM B-2484</strain>
    </source>
</reference>
<dbReference type="Gene3D" id="3.30.300.70">
    <property type="entry name" value="RimP-like superfamily, N-terminal"/>
    <property type="match status" value="1"/>
</dbReference>
<comment type="similarity">
    <text evidence="3">Belongs to the RimP family.</text>
</comment>